<dbReference type="KEGG" id="cvn:111134576"/>
<evidence type="ECO:0000256" key="2">
    <source>
        <dbReference type="SAM" id="SignalP"/>
    </source>
</evidence>
<sequence length="395" mass="44018">MKFCGIWIVLYLGLSLVRGKPTQDKAGPCADAEDPMACLHGMLMHGDDHEGETHKAEDQYLRFQPVLRTGSPDKAGPQDAEQAYHASIMHNGKDPTHAHQAGVTEPRTSKQLGPDEADTALHGILMHGDDQPGHAHDGEDKQLRSSKVKDGQKAAPMDAEQLMHGVLMHGDSSVENHHVHDNPNLNKGNTGVPGPVDLEQKMHKMMHKDGDLDHTDTRGGQKSGTVPGPNDQEDIIHQLMHNGEQFIHNILENNQPFKFNIAEIMKLGIDPDILRSVGLDKIRKEDEEDYQSWQKKQNTDTIQGETNILISDSIIPDIELMKRRYMNLGSETEQEIQQYADSRNMEIIPEELLANLELNNGAGDHMDDDIEHDLELIGSTDPINARHKVHMSKGK</sequence>
<organism evidence="3 4">
    <name type="scientific">Crassostrea virginica</name>
    <name type="common">Eastern oyster</name>
    <dbReference type="NCBI Taxonomy" id="6565"/>
    <lineage>
        <taxon>Eukaryota</taxon>
        <taxon>Metazoa</taxon>
        <taxon>Spiralia</taxon>
        <taxon>Lophotrochozoa</taxon>
        <taxon>Mollusca</taxon>
        <taxon>Bivalvia</taxon>
        <taxon>Autobranchia</taxon>
        <taxon>Pteriomorphia</taxon>
        <taxon>Ostreida</taxon>
        <taxon>Ostreoidea</taxon>
        <taxon>Ostreidae</taxon>
        <taxon>Crassostrea</taxon>
    </lineage>
</organism>
<protein>
    <submittedName>
        <fullName evidence="4">Uncharacterized protein LOC111134576</fullName>
    </submittedName>
</protein>
<keyword evidence="2" id="KW-0732">Signal</keyword>
<feature type="compositionally biased region" description="Basic and acidic residues" evidence="1">
    <location>
        <begin position="127"/>
        <end position="152"/>
    </location>
</feature>
<feature type="region of interest" description="Disordered" evidence="1">
    <location>
        <begin position="209"/>
        <end position="231"/>
    </location>
</feature>
<keyword evidence="3" id="KW-1185">Reference proteome</keyword>
<feature type="region of interest" description="Disordered" evidence="1">
    <location>
        <begin position="173"/>
        <end position="197"/>
    </location>
</feature>
<feature type="region of interest" description="Disordered" evidence="1">
    <location>
        <begin position="91"/>
        <end position="156"/>
    </location>
</feature>
<evidence type="ECO:0000313" key="3">
    <source>
        <dbReference type="Proteomes" id="UP000694844"/>
    </source>
</evidence>
<dbReference type="Proteomes" id="UP000694844">
    <property type="component" value="Chromosome 5"/>
</dbReference>
<dbReference type="GeneID" id="111134576"/>
<feature type="chain" id="PRO_5034224250" evidence="2">
    <location>
        <begin position="20"/>
        <end position="395"/>
    </location>
</feature>
<feature type="compositionally biased region" description="Basic and acidic residues" evidence="1">
    <location>
        <begin position="209"/>
        <end position="219"/>
    </location>
</feature>
<evidence type="ECO:0000256" key="1">
    <source>
        <dbReference type="SAM" id="MobiDB-lite"/>
    </source>
</evidence>
<dbReference type="AlphaFoldDB" id="A0A8B8EI88"/>
<proteinExistence type="predicted"/>
<dbReference type="OrthoDB" id="6063099at2759"/>
<dbReference type="RefSeq" id="XP_022339434.1">
    <property type="nucleotide sequence ID" value="XM_022483726.1"/>
</dbReference>
<reference evidence="4" key="1">
    <citation type="submission" date="2025-08" db="UniProtKB">
        <authorList>
            <consortium name="RefSeq"/>
        </authorList>
    </citation>
    <scope>IDENTIFICATION</scope>
    <source>
        <tissue evidence="4">Whole sample</tissue>
    </source>
</reference>
<gene>
    <name evidence="4" type="primary">LOC111134576</name>
</gene>
<feature type="signal peptide" evidence="2">
    <location>
        <begin position="1"/>
        <end position="19"/>
    </location>
</feature>
<name>A0A8B8EI88_CRAVI</name>
<accession>A0A8B8EI88</accession>
<evidence type="ECO:0000313" key="4">
    <source>
        <dbReference type="RefSeq" id="XP_022339434.1"/>
    </source>
</evidence>